<feature type="compositionally biased region" description="Basic and acidic residues" evidence="1">
    <location>
        <begin position="13"/>
        <end position="24"/>
    </location>
</feature>
<name>A0A9Q8UVA5_PASFU</name>
<feature type="region of interest" description="Disordered" evidence="1">
    <location>
        <begin position="320"/>
        <end position="339"/>
    </location>
</feature>
<protein>
    <submittedName>
        <fullName evidence="2">Uncharacterized protein</fullName>
    </submittedName>
</protein>
<dbReference type="AlphaFoldDB" id="A0A9Q8UVA5"/>
<keyword evidence="3" id="KW-1185">Reference proteome</keyword>
<accession>A0A9Q8UVA5</accession>
<evidence type="ECO:0000256" key="1">
    <source>
        <dbReference type="SAM" id="MobiDB-lite"/>
    </source>
</evidence>
<evidence type="ECO:0000313" key="3">
    <source>
        <dbReference type="Proteomes" id="UP000756132"/>
    </source>
</evidence>
<proteinExistence type="predicted"/>
<gene>
    <name evidence="2" type="ORF">CLAFUR5_13082</name>
</gene>
<feature type="compositionally biased region" description="Polar residues" evidence="1">
    <location>
        <begin position="192"/>
        <end position="207"/>
    </location>
</feature>
<reference evidence="2" key="1">
    <citation type="submission" date="2021-12" db="EMBL/GenBank/DDBJ databases">
        <authorList>
            <person name="Zaccaron A."/>
            <person name="Stergiopoulos I."/>
        </authorList>
    </citation>
    <scope>NUCLEOTIDE SEQUENCE</scope>
    <source>
        <strain evidence="2">Race5_Kim</strain>
    </source>
</reference>
<dbReference type="GeneID" id="71992960"/>
<reference evidence="2" key="2">
    <citation type="journal article" date="2022" name="Microb. Genom.">
        <title>A chromosome-scale genome assembly of the tomato pathogen Cladosporium fulvum reveals a compartmentalized genome architecture and the presence of a dispensable chromosome.</title>
        <authorList>
            <person name="Zaccaron A.Z."/>
            <person name="Chen L.H."/>
            <person name="Samaras A."/>
            <person name="Stergiopoulos I."/>
        </authorList>
    </citation>
    <scope>NUCLEOTIDE SEQUENCE</scope>
    <source>
        <strain evidence="2">Race5_Kim</strain>
    </source>
</reference>
<feature type="region of interest" description="Disordered" evidence="1">
    <location>
        <begin position="1"/>
        <end position="32"/>
    </location>
</feature>
<organism evidence="2 3">
    <name type="scientific">Passalora fulva</name>
    <name type="common">Tomato leaf mold</name>
    <name type="synonym">Cladosporium fulvum</name>
    <dbReference type="NCBI Taxonomy" id="5499"/>
    <lineage>
        <taxon>Eukaryota</taxon>
        <taxon>Fungi</taxon>
        <taxon>Dikarya</taxon>
        <taxon>Ascomycota</taxon>
        <taxon>Pezizomycotina</taxon>
        <taxon>Dothideomycetes</taxon>
        <taxon>Dothideomycetidae</taxon>
        <taxon>Mycosphaerellales</taxon>
        <taxon>Mycosphaerellaceae</taxon>
        <taxon>Fulvia</taxon>
    </lineage>
</organism>
<evidence type="ECO:0000313" key="2">
    <source>
        <dbReference type="EMBL" id="UJO23799.1"/>
    </source>
</evidence>
<dbReference type="OrthoDB" id="5397087at2759"/>
<dbReference type="Proteomes" id="UP000756132">
    <property type="component" value="Chromosome 11"/>
</dbReference>
<feature type="compositionally biased region" description="Polar residues" evidence="1">
    <location>
        <begin position="227"/>
        <end position="250"/>
    </location>
</feature>
<dbReference type="RefSeq" id="XP_047768165.1">
    <property type="nucleotide sequence ID" value="XM_047912230.1"/>
</dbReference>
<feature type="region of interest" description="Disordered" evidence="1">
    <location>
        <begin position="192"/>
        <end position="281"/>
    </location>
</feature>
<feature type="compositionally biased region" description="Low complexity" evidence="1">
    <location>
        <begin position="214"/>
        <end position="226"/>
    </location>
</feature>
<sequence length="433" mass="47446">MPPIRTMPTVKPVRTERTHEENQERAYIAASRRSDRSLEARVESARRASEIHKKRTGRSLRVREEDVMNEEMYEEEDDDLPMQFRRINALNPGFAFNTNLNDRVNSYLAGQIGVRNYLHQAIYQANQNNQYAQQFGFNPMMQQGFNGTMSPLAMSGPFNGMQTPFQQQVSMQNMRPASHGRSSSIATPSEFTHYQQPQAQKSTTPAANDSRRVSSQSAGASSPSASHTRSTLGSQPPTPNEITQKSTSPKQAPISPHNAAHLPQGLRPSAASPAPGSTPYEQLMYPLTTKLPLETQQLMDVPQFAGYSSHMAPGMAGSYSYNPNGKKRDSTGNSPTASHGLNQTLTQFPMGSQGAMTSSMKSEPLSAMSAPANLDFFGSDMYGDMSHFSDSNYAFDLGFGSGANTAQNSGHVTPATEQPWNESDFFNYAAASD</sequence>
<dbReference type="EMBL" id="CP090173">
    <property type="protein sequence ID" value="UJO23799.1"/>
    <property type="molecule type" value="Genomic_DNA"/>
</dbReference>
<dbReference type="KEGG" id="ffu:CLAFUR5_13082"/>
<feature type="compositionally biased region" description="Low complexity" evidence="1">
    <location>
        <begin position="268"/>
        <end position="277"/>
    </location>
</feature>